<keyword evidence="1 10" id="KW-0645">Protease</keyword>
<evidence type="ECO:0000256" key="9">
    <source>
        <dbReference type="ARBA" id="ARBA00023180"/>
    </source>
</evidence>
<dbReference type="EMBL" id="CALNXJ010000049">
    <property type="protein sequence ID" value="CAH3151256.1"/>
    <property type="molecule type" value="Genomic_DNA"/>
</dbReference>
<dbReference type="InterPro" id="IPR034035">
    <property type="entry name" value="Astacin-like_dom"/>
</dbReference>
<dbReference type="FunFam" id="2.20.100.10:FF:000002">
    <property type="entry name" value="Unc-5 netrin receptor C"/>
    <property type="match status" value="1"/>
</dbReference>
<dbReference type="InterPro" id="IPR013320">
    <property type="entry name" value="ConA-like_dom_sf"/>
</dbReference>
<dbReference type="InterPro" id="IPR000884">
    <property type="entry name" value="TSP1_rpt"/>
</dbReference>
<dbReference type="PANTHER" id="PTHR23282">
    <property type="entry name" value="APICAL ENDOSOMAL GLYCOPROTEIN PRECURSOR"/>
    <property type="match status" value="1"/>
</dbReference>
<gene>
    <name evidence="15" type="ORF">PMEA_00025398</name>
</gene>
<feature type="region of interest" description="Disordered" evidence="12">
    <location>
        <begin position="522"/>
        <end position="543"/>
    </location>
</feature>
<dbReference type="PANTHER" id="PTHR23282:SF146">
    <property type="entry name" value="RT07201P-RELATED"/>
    <property type="match status" value="1"/>
</dbReference>
<dbReference type="InterPro" id="IPR051560">
    <property type="entry name" value="MAM_domain-containing"/>
</dbReference>
<evidence type="ECO:0000256" key="2">
    <source>
        <dbReference type="ARBA" id="ARBA00022723"/>
    </source>
</evidence>
<dbReference type="SMART" id="SM00137">
    <property type="entry name" value="MAM"/>
    <property type="match status" value="2"/>
</dbReference>
<feature type="domain" description="MAM" evidence="13">
    <location>
        <begin position="543"/>
        <end position="712"/>
    </location>
</feature>
<keyword evidence="3" id="KW-0732">Signal</keyword>
<comment type="cofactor">
    <cofactor evidence="10 11">
        <name>Zn(2+)</name>
        <dbReference type="ChEBI" id="CHEBI:29105"/>
    </cofactor>
    <text evidence="10 11">Binds 1 zinc ion per subunit.</text>
</comment>
<feature type="compositionally biased region" description="Pro residues" evidence="12">
    <location>
        <begin position="527"/>
        <end position="538"/>
    </location>
</feature>
<dbReference type="Gene3D" id="3.40.390.10">
    <property type="entry name" value="Collagenase (Catalytic Domain)"/>
    <property type="match status" value="1"/>
</dbReference>
<evidence type="ECO:0000259" key="14">
    <source>
        <dbReference type="PROSITE" id="PS51864"/>
    </source>
</evidence>
<evidence type="ECO:0000256" key="10">
    <source>
        <dbReference type="PROSITE-ProRule" id="PRU01211"/>
    </source>
</evidence>
<evidence type="ECO:0000256" key="1">
    <source>
        <dbReference type="ARBA" id="ARBA00022670"/>
    </source>
</evidence>
<dbReference type="GO" id="GO:0008270">
    <property type="term" value="F:zinc ion binding"/>
    <property type="evidence" value="ECO:0007669"/>
    <property type="project" value="UniProtKB-UniRule"/>
</dbReference>
<dbReference type="Gene3D" id="2.60.120.200">
    <property type="match status" value="2"/>
</dbReference>
<dbReference type="Gene3D" id="2.20.100.10">
    <property type="entry name" value="Thrombospondin type-1 (TSP1) repeat"/>
    <property type="match status" value="1"/>
</dbReference>
<evidence type="ECO:0000256" key="5">
    <source>
        <dbReference type="ARBA" id="ARBA00022833"/>
    </source>
</evidence>
<evidence type="ECO:0000256" key="3">
    <source>
        <dbReference type="ARBA" id="ARBA00022729"/>
    </source>
</evidence>
<dbReference type="InterPro" id="IPR024079">
    <property type="entry name" value="MetalloPept_cat_dom_sf"/>
</dbReference>
<accession>A0AAU9XNJ9</accession>
<keyword evidence="5 10" id="KW-0862">Zinc</keyword>
<dbReference type="SUPFAM" id="SSF49899">
    <property type="entry name" value="Concanavalin A-like lectins/glucanases"/>
    <property type="match status" value="2"/>
</dbReference>
<sequence>FLIFVFATEVDIEPNLFEGDIVLSPNPDESSLNDQEREKRNAQRLRRYIWTAKIVPYEISDILKQEGYEQTIQEAINQFTQHTCVKWKPRENEERWVTFEKQSGCFSSVGMNYWVTGSQTISLGSGCNHRGVAMHEMMHAIGFWHEQSRYDRDQYVEIMWENIEPGKEHNFNKYDTVRIDYLNEVYDTGSIMHYGKTSFSINGQPTIQAIGDPNTKLGQRDGFSKTDIAQINALYDCSGPSNGWSSWTDFGPCNGQCRHTRQRFCASHDLNNCPGADSYGIQSQTEQCSDEKCYAPIDGHWGKWSSWSSCSVSCDEGTYTRTRQCNEPQPKNGGKDCDGDDEQVGECVMRGCHLGPYDCEFEMGGLCHWTFCDTNKYPRWYRHDGPTGSSGTGPAGDHTSGSGKARNYIYFESSSPAQTGGTNCFYSQLFSAGSCHSLTFWYHMLGSGIGKLSVLVKNNDGSDQRIVWEKSGEQGNEWKQASVEVTSSVPYQVYFEGVRGVDFRGDIAIDDITFKDCSVIATTSPPATQPPTTSPPTEPSALDSCDFDSGSLCDWTNHPDNPELPNGQRYDWMLRSGDTPSQNTGPAGDKTANGQGGYIYLDSSTEHVKASKGALISKEFPGGSPTCLHFWYHMYASKKGMGQLRVFVQKGAKRWLQYRKAGNKGNNWIYKTINLRNKNKTPFKIVFEGERGRTGKSDVALDGIKMTNGPCQ</sequence>
<evidence type="ECO:0000313" key="16">
    <source>
        <dbReference type="Proteomes" id="UP001159428"/>
    </source>
</evidence>
<keyword evidence="7" id="KW-0865">Zymogen</keyword>
<keyword evidence="6 10" id="KW-0482">Metalloprotease</keyword>
<evidence type="ECO:0000256" key="12">
    <source>
        <dbReference type="SAM" id="MobiDB-lite"/>
    </source>
</evidence>
<dbReference type="AlphaFoldDB" id="A0AAU9XNJ9"/>
<protein>
    <recommendedName>
        <fullName evidence="11">Metalloendopeptidase</fullName>
        <ecNumber evidence="11">3.4.24.-</ecNumber>
    </recommendedName>
</protein>
<feature type="binding site" evidence="10">
    <location>
        <position position="145"/>
    </location>
    <ligand>
        <name>Zn(2+)</name>
        <dbReference type="ChEBI" id="CHEBI:29105"/>
        <note>catalytic</note>
    </ligand>
</feature>
<name>A0AAU9XNJ9_9CNID</name>
<dbReference type="SMART" id="SM00209">
    <property type="entry name" value="TSP1"/>
    <property type="match status" value="2"/>
</dbReference>
<comment type="caution">
    <text evidence="15">The sequence shown here is derived from an EMBL/GenBank/DDBJ whole genome shotgun (WGS) entry which is preliminary data.</text>
</comment>
<feature type="disulfide bond" evidence="10">
    <location>
        <begin position="105"/>
        <end position="127"/>
    </location>
</feature>
<feature type="active site" evidence="10">
    <location>
        <position position="136"/>
    </location>
</feature>
<dbReference type="GO" id="GO:0016020">
    <property type="term" value="C:membrane"/>
    <property type="evidence" value="ECO:0007669"/>
    <property type="project" value="InterPro"/>
</dbReference>
<feature type="non-terminal residue" evidence="15">
    <location>
        <position position="1"/>
    </location>
</feature>
<keyword evidence="8 10" id="KW-1015">Disulfide bond</keyword>
<evidence type="ECO:0000256" key="8">
    <source>
        <dbReference type="ARBA" id="ARBA00023157"/>
    </source>
</evidence>
<dbReference type="EC" id="3.4.24.-" evidence="11"/>
<organism evidence="15 16">
    <name type="scientific">Pocillopora meandrina</name>
    <dbReference type="NCBI Taxonomy" id="46732"/>
    <lineage>
        <taxon>Eukaryota</taxon>
        <taxon>Metazoa</taxon>
        <taxon>Cnidaria</taxon>
        <taxon>Anthozoa</taxon>
        <taxon>Hexacorallia</taxon>
        <taxon>Scleractinia</taxon>
        <taxon>Astrocoeniina</taxon>
        <taxon>Pocilloporidae</taxon>
        <taxon>Pocillopora</taxon>
    </lineage>
</organism>
<dbReference type="Pfam" id="PF00090">
    <property type="entry name" value="TSP_1"/>
    <property type="match status" value="1"/>
</dbReference>
<comment type="caution">
    <text evidence="10">Lacks conserved residue(s) required for the propagation of feature annotation.</text>
</comment>
<evidence type="ECO:0000256" key="11">
    <source>
        <dbReference type="RuleBase" id="RU361183"/>
    </source>
</evidence>
<dbReference type="CDD" id="cd04280">
    <property type="entry name" value="ZnMc_astacin_like"/>
    <property type="match status" value="1"/>
</dbReference>
<dbReference type="InterPro" id="IPR000998">
    <property type="entry name" value="MAM_dom"/>
</dbReference>
<dbReference type="GO" id="GO:0006508">
    <property type="term" value="P:proteolysis"/>
    <property type="evidence" value="ECO:0007669"/>
    <property type="project" value="UniProtKB-KW"/>
</dbReference>
<dbReference type="InterPro" id="IPR006026">
    <property type="entry name" value="Peptidase_Metallo"/>
</dbReference>
<keyword evidence="4 10" id="KW-0378">Hydrolase</keyword>
<keyword evidence="16" id="KW-1185">Reference proteome</keyword>
<dbReference type="SMART" id="SM00235">
    <property type="entry name" value="ZnMc"/>
    <property type="match status" value="1"/>
</dbReference>
<dbReference type="CDD" id="cd06263">
    <property type="entry name" value="MAM"/>
    <property type="match status" value="2"/>
</dbReference>
<evidence type="ECO:0000259" key="13">
    <source>
        <dbReference type="PROSITE" id="PS50060"/>
    </source>
</evidence>
<dbReference type="PROSITE" id="PS50092">
    <property type="entry name" value="TSP1"/>
    <property type="match status" value="2"/>
</dbReference>
<dbReference type="InterPro" id="IPR001506">
    <property type="entry name" value="Peptidase_M12A"/>
</dbReference>
<reference evidence="15 16" key="1">
    <citation type="submission" date="2022-05" db="EMBL/GenBank/DDBJ databases">
        <authorList>
            <consortium name="Genoscope - CEA"/>
            <person name="William W."/>
        </authorList>
    </citation>
    <scope>NUCLEOTIDE SEQUENCE [LARGE SCALE GENOMIC DNA]</scope>
</reference>
<dbReference type="PROSITE" id="PS51864">
    <property type="entry name" value="ASTACIN"/>
    <property type="match status" value="1"/>
</dbReference>
<dbReference type="Pfam" id="PF00629">
    <property type="entry name" value="MAM"/>
    <property type="match status" value="2"/>
</dbReference>
<dbReference type="PRINTS" id="PR01705">
    <property type="entry name" value="TSP1REPEAT"/>
</dbReference>
<dbReference type="FunFam" id="3.40.390.10:FF:000015">
    <property type="entry name" value="Meprin A subunit"/>
    <property type="match status" value="1"/>
</dbReference>
<dbReference type="PROSITE" id="PS50060">
    <property type="entry name" value="MAM_2"/>
    <property type="match status" value="2"/>
</dbReference>
<dbReference type="Pfam" id="PF01400">
    <property type="entry name" value="Astacin"/>
    <property type="match status" value="1"/>
</dbReference>
<feature type="binding site" evidence="10">
    <location>
        <position position="135"/>
    </location>
    <ligand>
        <name>Zn(2+)</name>
        <dbReference type="ChEBI" id="CHEBI:29105"/>
        <note>catalytic</note>
    </ligand>
</feature>
<evidence type="ECO:0000256" key="6">
    <source>
        <dbReference type="ARBA" id="ARBA00023049"/>
    </source>
</evidence>
<evidence type="ECO:0000313" key="15">
    <source>
        <dbReference type="EMBL" id="CAH3151256.1"/>
    </source>
</evidence>
<feature type="domain" description="Peptidase M12A" evidence="14">
    <location>
        <begin position="41"/>
        <end position="238"/>
    </location>
</feature>
<keyword evidence="2 10" id="KW-0479">Metal-binding</keyword>
<keyword evidence="9" id="KW-0325">Glycoprotein</keyword>
<dbReference type="Proteomes" id="UP001159428">
    <property type="component" value="Unassembled WGS sequence"/>
</dbReference>
<dbReference type="PRINTS" id="PR00480">
    <property type="entry name" value="ASTACIN"/>
</dbReference>
<evidence type="ECO:0000256" key="7">
    <source>
        <dbReference type="ARBA" id="ARBA00023145"/>
    </source>
</evidence>
<dbReference type="InterPro" id="IPR036383">
    <property type="entry name" value="TSP1_rpt_sf"/>
</dbReference>
<feature type="domain" description="MAM" evidence="13">
    <location>
        <begin position="357"/>
        <end position="519"/>
    </location>
</feature>
<feature type="binding site" evidence="10">
    <location>
        <position position="139"/>
    </location>
    <ligand>
        <name>Zn(2+)</name>
        <dbReference type="ChEBI" id="CHEBI:29105"/>
        <note>catalytic</note>
    </ligand>
</feature>
<evidence type="ECO:0000256" key="4">
    <source>
        <dbReference type="ARBA" id="ARBA00022801"/>
    </source>
</evidence>
<dbReference type="SUPFAM" id="SSF82895">
    <property type="entry name" value="TSP-1 type 1 repeat"/>
    <property type="match status" value="1"/>
</dbReference>
<dbReference type="SUPFAM" id="SSF55486">
    <property type="entry name" value="Metalloproteases ('zincins'), catalytic domain"/>
    <property type="match status" value="1"/>
</dbReference>
<proteinExistence type="predicted"/>
<dbReference type="GO" id="GO:0004222">
    <property type="term" value="F:metalloendopeptidase activity"/>
    <property type="evidence" value="ECO:0007669"/>
    <property type="project" value="UniProtKB-UniRule"/>
</dbReference>